<dbReference type="InterPro" id="IPR022551">
    <property type="entry name" value="BrxC"/>
</dbReference>
<organism evidence="1 2">
    <name type="scientific">Cohnella lupini</name>
    <dbReference type="NCBI Taxonomy" id="1294267"/>
    <lineage>
        <taxon>Bacteria</taxon>
        <taxon>Bacillati</taxon>
        <taxon>Bacillota</taxon>
        <taxon>Bacilli</taxon>
        <taxon>Bacillales</taxon>
        <taxon>Paenibacillaceae</taxon>
        <taxon>Cohnella</taxon>
    </lineage>
</organism>
<dbReference type="RefSeq" id="WP_115990842.1">
    <property type="nucleotide sequence ID" value="NZ_QRDY01000001.1"/>
</dbReference>
<evidence type="ECO:0000313" key="2">
    <source>
        <dbReference type="Proteomes" id="UP000256869"/>
    </source>
</evidence>
<dbReference type="Proteomes" id="UP000256869">
    <property type="component" value="Unassembled WGS sequence"/>
</dbReference>
<name>A0A3D9IW11_9BACL</name>
<dbReference type="SUPFAM" id="SSF52833">
    <property type="entry name" value="Thioredoxin-like"/>
    <property type="match status" value="1"/>
</dbReference>
<dbReference type="EMBL" id="QRDY01000001">
    <property type="protein sequence ID" value="RED65874.1"/>
    <property type="molecule type" value="Genomic_DNA"/>
</dbReference>
<accession>A0A3D9IW11</accession>
<dbReference type="AlphaFoldDB" id="A0A3D9IW11"/>
<evidence type="ECO:0000313" key="1">
    <source>
        <dbReference type="EMBL" id="RED65874.1"/>
    </source>
</evidence>
<dbReference type="Pfam" id="PF11009">
    <property type="entry name" value="BrxC"/>
    <property type="match status" value="1"/>
</dbReference>
<keyword evidence="2" id="KW-1185">Reference proteome</keyword>
<comment type="caution">
    <text evidence="1">The sequence shown here is derived from an EMBL/GenBank/DDBJ whole genome shotgun (WGS) entry which is preliminary data.</text>
</comment>
<protein>
    <submittedName>
        <fullName evidence="1">Bacillithiol system protein YtxJ</fullName>
    </submittedName>
</protein>
<gene>
    <name evidence="1" type="ORF">DFP95_101370</name>
</gene>
<reference evidence="1 2" key="1">
    <citation type="submission" date="2018-07" db="EMBL/GenBank/DDBJ databases">
        <title>Genomic Encyclopedia of Type Strains, Phase III (KMG-III): the genomes of soil and plant-associated and newly described type strains.</title>
        <authorList>
            <person name="Whitman W."/>
        </authorList>
    </citation>
    <scope>NUCLEOTIDE SEQUENCE [LARGE SCALE GENOMIC DNA]</scope>
    <source>
        <strain evidence="1 2">CECT 8236</strain>
    </source>
</reference>
<sequence length="119" mass="13269">MATIQQLTSVQQWDQAIQGTSVKPLLVFKHSTTCPISAAAHEEVMHFIEDDKDSPVDYAIVHVIEDRPVSNAIADHLEVKHASPQAILVKDGQRVWDTSHWNITYAFLSEKLAPSVNNP</sequence>
<proteinExistence type="predicted"/>
<dbReference type="Gene3D" id="3.40.30.10">
    <property type="entry name" value="Glutaredoxin"/>
    <property type="match status" value="1"/>
</dbReference>
<dbReference type="NCBIfam" id="TIGR04019">
    <property type="entry name" value="B_thiol_YtxJ"/>
    <property type="match status" value="1"/>
</dbReference>
<dbReference type="InterPro" id="IPR036249">
    <property type="entry name" value="Thioredoxin-like_sf"/>
</dbReference>
<dbReference type="OrthoDB" id="677051at2"/>